<name>A0A432YNK7_9GAMM</name>
<dbReference type="Pfam" id="PF01627">
    <property type="entry name" value="Hpt"/>
    <property type="match status" value="1"/>
</dbReference>
<evidence type="ECO:0000313" key="5">
    <source>
        <dbReference type="Proteomes" id="UP000288259"/>
    </source>
</evidence>
<keyword evidence="1" id="KW-0902">Two-component regulatory system</keyword>
<dbReference type="Proteomes" id="UP000288259">
    <property type="component" value="Unassembled WGS sequence"/>
</dbReference>
<organism evidence="4 5">
    <name type="scientific">Pseudidiomarina insulisalsae</name>
    <dbReference type="NCBI Taxonomy" id="575789"/>
    <lineage>
        <taxon>Bacteria</taxon>
        <taxon>Pseudomonadati</taxon>
        <taxon>Pseudomonadota</taxon>
        <taxon>Gammaproteobacteria</taxon>
        <taxon>Alteromonadales</taxon>
        <taxon>Idiomarinaceae</taxon>
        <taxon>Pseudidiomarina</taxon>
    </lineage>
</organism>
<gene>
    <name evidence="4" type="ORF">CWI71_03625</name>
</gene>
<proteinExistence type="predicted"/>
<evidence type="ECO:0000313" key="4">
    <source>
        <dbReference type="EMBL" id="RUO62534.1"/>
    </source>
</evidence>
<dbReference type="EMBL" id="PIPY01000003">
    <property type="protein sequence ID" value="RUO62534.1"/>
    <property type="molecule type" value="Genomic_DNA"/>
</dbReference>
<dbReference type="InterPro" id="IPR008207">
    <property type="entry name" value="Sig_transdc_His_kin_Hpt_dom"/>
</dbReference>
<evidence type="ECO:0000256" key="2">
    <source>
        <dbReference type="PROSITE-ProRule" id="PRU00110"/>
    </source>
</evidence>
<comment type="caution">
    <text evidence="4">The sequence shown here is derived from an EMBL/GenBank/DDBJ whole genome shotgun (WGS) entry which is preliminary data.</text>
</comment>
<reference evidence="5" key="1">
    <citation type="journal article" date="2018" name="Front. Microbiol.">
        <title>Genome-Based Analysis Reveals the Taxonomy and Diversity of the Family Idiomarinaceae.</title>
        <authorList>
            <person name="Liu Y."/>
            <person name="Lai Q."/>
            <person name="Shao Z."/>
        </authorList>
    </citation>
    <scope>NUCLEOTIDE SEQUENCE [LARGE SCALE GENOMIC DNA]</scope>
    <source>
        <strain evidence="5">CVS-6</strain>
    </source>
</reference>
<dbReference type="AlphaFoldDB" id="A0A432YNK7"/>
<dbReference type="InterPro" id="IPR036641">
    <property type="entry name" value="HPT_dom_sf"/>
</dbReference>
<sequence>MLDKDLLEQYADLMGDDGVQDMYATFADNIGGYLNHLQWLVKARNEAEFRNQAHRVKGACRSMGLTELATTMEYFERGQWQWEEVEKELAQWESDLPLHQHQIEAWLNARRIE</sequence>
<keyword evidence="2" id="KW-0597">Phosphoprotein</keyword>
<dbReference type="PROSITE" id="PS50894">
    <property type="entry name" value="HPT"/>
    <property type="match status" value="1"/>
</dbReference>
<keyword evidence="4" id="KW-0418">Kinase</keyword>
<dbReference type="GO" id="GO:0004672">
    <property type="term" value="F:protein kinase activity"/>
    <property type="evidence" value="ECO:0007669"/>
    <property type="project" value="UniProtKB-ARBA"/>
</dbReference>
<dbReference type="OrthoDB" id="7065606at2"/>
<evidence type="ECO:0000259" key="3">
    <source>
        <dbReference type="PROSITE" id="PS50894"/>
    </source>
</evidence>
<keyword evidence="4" id="KW-0808">Transferase</keyword>
<feature type="domain" description="HPt" evidence="3">
    <location>
        <begin position="15"/>
        <end position="106"/>
    </location>
</feature>
<keyword evidence="5" id="KW-1185">Reference proteome</keyword>
<dbReference type="GO" id="GO:0000160">
    <property type="term" value="P:phosphorelay signal transduction system"/>
    <property type="evidence" value="ECO:0007669"/>
    <property type="project" value="UniProtKB-KW"/>
</dbReference>
<evidence type="ECO:0000256" key="1">
    <source>
        <dbReference type="ARBA" id="ARBA00023012"/>
    </source>
</evidence>
<feature type="modified residue" description="Phosphohistidine" evidence="2">
    <location>
        <position position="54"/>
    </location>
</feature>
<dbReference type="Gene3D" id="1.20.120.160">
    <property type="entry name" value="HPT domain"/>
    <property type="match status" value="1"/>
</dbReference>
<dbReference type="RefSeq" id="WP_126753899.1">
    <property type="nucleotide sequence ID" value="NZ_PIPY01000003.1"/>
</dbReference>
<accession>A0A432YNK7</accession>
<protein>
    <submittedName>
        <fullName evidence="4">Histidine kinase</fullName>
    </submittedName>
</protein>
<dbReference type="SUPFAM" id="SSF47226">
    <property type="entry name" value="Histidine-containing phosphotransfer domain, HPT domain"/>
    <property type="match status" value="1"/>
</dbReference>